<reference evidence="2 3" key="1">
    <citation type="submission" date="2020-08" db="EMBL/GenBank/DDBJ databases">
        <title>Genomic Encyclopedia of Type Strains, Phase IV (KMG-V): Genome sequencing to study the core and pangenomes of soil and plant-associated prokaryotes.</title>
        <authorList>
            <person name="Whitman W."/>
        </authorList>
    </citation>
    <scope>NUCLEOTIDE SEQUENCE [LARGE SCALE GENOMIC DNA]</scope>
    <source>
        <strain evidence="2 3">MP7CTX6</strain>
    </source>
</reference>
<evidence type="ECO:0000313" key="2">
    <source>
        <dbReference type="EMBL" id="MBB5619361.1"/>
    </source>
</evidence>
<evidence type="ECO:0000313" key="3">
    <source>
        <dbReference type="Proteomes" id="UP000537718"/>
    </source>
</evidence>
<sequence>MKNNKLSELTIIELNKQKNTIKNILIAAAVLIVVLCGIILYPSDKSQNIKFLTILPCFLLGILPAAIRWSQLNTELKSRQ</sequence>
<name>A0A7W8YPB4_9SPHI</name>
<evidence type="ECO:0000256" key="1">
    <source>
        <dbReference type="SAM" id="Phobius"/>
    </source>
</evidence>
<keyword evidence="1" id="KW-0472">Membrane</keyword>
<dbReference type="AlphaFoldDB" id="A0A7W8YPB4"/>
<feature type="transmembrane region" description="Helical" evidence="1">
    <location>
        <begin position="49"/>
        <end position="69"/>
    </location>
</feature>
<protein>
    <submittedName>
        <fullName evidence="2">Tellurite resistance protein TehA-like permease</fullName>
    </submittedName>
</protein>
<gene>
    <name evidence="2" type="ORF">HDE69_000397</name>
</gene>
<keyword evidence="1" id="KW-1133">Transmembrane helix</keyword>
<comment type="caution">
    <text evidence="2">The sequence shown here is derived from an EMBL/GenBank/DDBJ whole genome shotgun (WGS) entry which is preliminary data.</text>
</comment>
<proteinExistence type="predicted"/>
<feature type="transmembrane region" description="Helical" evidence="1">
    <location>
        <begin position="21"/>
        <end position="43"/>
    </location>
</feature>
<accession>A0A7W8YPB4</accession>
<keyword evidence="1" id="KW-0812">Transmembrane</keyword>
<organism evidence="2 3">
    <name type="scientific">Pedobacter cryoconitis</name>
    <dbReference type="NCBI Taxonomy" id="188932"/>
    <lineage>
        <taxon>Bacteria</taxon>
        <taxon>Pseudomonadati</taxon>
        <taxon>Bacteroidota</taxon>
        <taxon>Sphingobacteriia</taxon>
        <taxon>Sphingobacteriales</taxon>
        <taxon>Sphingobacteriaceae</taxon>
        <taxon>Pedobacter</taxon>
    </lineage>
</organism>
<dbReference type="Proteomes" id="UP000537718">
    <property type="component" value="Unassembled WGS sequence"/>
</dbReference>
<dbReference type="EMBL" id="JACHCF010000001">
    <property type="protein sequence ID" value="MBB5619361.1"/>
    <property type="molecule type" value="Genomic_DNA"/>
</dbReference>